<evidence type="ECO:0000313" key="2">
    <source>
        <dbReference type="EMBL" id="EME97488.1"/>
    </source>
</evidence>
<dbReference type="PATRIC" id="fig|1223523.3.peg.5323"/>
<dbReference type="EMBL" id="AORZ01000118">
    <property type="protein sequence ID" value="EME97488.1"/>
    <property type="molecule type" value="Genomic_DNA"/>
</dbReference>
<reference evidence="2 3" key="1">
    <citation type="journal article" date="2013" name="Genome Announc.">
        <title>Whole-Genome Shotgun Assembly and Analysis of the Genome of Streptomyces mobaraensis DSM 40847, a Strain for Industrial Production of Microbial Transglutaminase.</title>
        <authorList>
            <person name="Yang H."/>
            <person name="He T."/>
            <person name="Wu W."/>
            <person name="Zhu W."/>
            <person name="Lu B."/>
            <person name="Sun W."/>
        </authorList>
    </citation>
    <scope>NUCLEOTIDE SEQUENCE [LARGE SCALE GENOMIC DNA]</scope>
    <source>
        <strain evidence="2 3">DSM 40847</strain>
    </source>
</reference>
<name>M2ZXM3_STRM1</name>
<feature type="domain" description="Transcription regulator AsnC/Lrp ligand binding" evidence="1">
    <location>
        <begin position="1"/>
        <end position="56"/>
    </location>
</feature>
<dbReference type="Pfam" id="PF01037">
    <property type="entry name" value="AsnC_trans_reg"/>
    <property type="match status" value="1"/>
</dbReference>
<protein>
    <submittedName>
        <fullName evidence="2">AsnC family transcriptional regulator</fullName>
    </submittedName>
</protein>
<dbReference type="AlphaFoldDB" id="M2ZXM3"/>
<dbReference type="eggNOG" id="COG1522">
    <property type="taxonomic scope" value="Bacteria"/>
</dbReference>
<dbReference type="InterPro" id="IPR019887">
    <property type="entry name" value="Tscrpt_reg_AsnC/Lrp_C"/>
</dbReference>
<dbReference type="Gene3D" id="3.30.70.920">
    <property type="match status" value="1"/>
</dbReference>
<proteinExistence type="predicted"/>
<gene>
    <name evidence="2" type="ORF">H340_26234</name>
</gene>
<dbReference type="SUPFAM" id="SSF54909">
    <property type="entry name" value="Dimeric alpha+beta barrel"/>
    <property type="match status" value="1"/>
</dbReference>
<evidence type="ECO:0000313" key="3">
    <source>
        <dbReference type="Proteomes" id="UP000011740"/>
    </source>
</evidence>
<accession>M2ZXM3</accession>
<organism evidence="2 3">
    <name type="scientific">Streptomyces mobaraensis (strain ATCC 29032 / DSM 40847 / JCM 4168 / NBRC 13819 / NCIMB 11159 / IPCR 16-22)</name>
    <dbReference type="NCBI Taxonomy" id="1223523"/>
    <lineage>
        <taxon>Bacteria</taxon>
        <taxon>Bacillati</taxon>
        <taxon>Actinomycetota</taxon>
        <taxon>Actinomycetes</taxon>
        <taxon>Kitasatosporales</taxon>
        <taxon>Streptomycetaceae</taxon>
        <taxon>Streptomyces</taxon>
    </lineage>
</organism>
<evidence type="ECO:0000259" key="1">
    <source>
        <dbReference type="Pfam" id="PF01037"/>
    </source>
</evidence>
<dbReference type="InterPro" id="IPR011008">
    <property type="entry name" value="Dimeric_a/b-barrel"/>
</dbReference>
<sequence>MARHPEVSLVARTTGPTNLLAVVNCRDSLDLARYLSERIGSLDAIRAMETAPVIRTVKRAGALLPFER</sequence>
<dbReference type="STRING" id="1223523.H340_26234"/>
<dbReference type="Proteomes" id="UP000011740">
    <property type="component" value="Unassembled WGS sequence"/>
</dbReference>
<comment type="caution">
    <text evidence="2">The sequence shown here is derived from an EMBL/GenBank/DDBJ whole genome shotgun (WGS) entry which is preliminary data.</text>
</comment>